<dbReference type="Pfam" id="PF13670">
    <property type="entry name" value="PepSY_2"/>
    <property type="match status" value="1"/>
</dbReference>
<gene>
    <name evidence="3" type="ORF">E4634_11890</name>
</gene>
<evidence type="ECO:0000313" key="3">
    <source>
        <dbReference type="EMBL" id="TGD72981.1"/>
    </source>
</evidence>
<keyword evidence="1" id="KW-0732">Signal</keyword>
<comment type="caution">
    <text evidence="3">The sequence shown here is derived from an EMBL/GenBank/DDBJ whole genome shotgun (WGS) entry which is preliminary data.</text>
</comment>
<name>A0A4Z0M0C2_9GAMM</name>
<dbReference type="EMBL" id="SRLE01000008">
    <property type="protein sequence ID" value="TGD72981.1"/>
    <property type="molecule type" value="Genomic_DNA"/>
</dbReference>
<feature type="signal peptide" evidence="1">
    <location>
        <begin position="1"/>
        <end position="19"/>
    </location>
</feature>
<reference evidence="3 4" key="1">
    <citation type="submission" date="2019-04" db="EMBL/GenBank/DDBJ databases">
        <title>Taxonomy of novel Haliea sp. from mangrove soil of West Coast of India.</title>
        <authorList>
            <person name="Verma A."/>
            <person name="Kumar P."/>
            <person name="Krishnamurthi S."/>
        </authorList>
    </citation>
    <scope>NUCLEOTIDE SEQUENCE [LARGE SCALE GENOMIC DNA]</scope>
    <source>
        <strain evidence="3 4">SAOS-164</strain>
    </source>
</reference>
<dbReference type="AlphaFoldDB" id="A0A4Z0M0C2"/>
<protein>
    <submittedName>
        <fullName evidence="3">PepSY domain-containing protein</fullName>
    </submittedName>
</protein>
<dbReference type="RefSeq" id="WP_135444159.1">
    <property type="nucleotide sequence ID" value="NZ_SRLE01000008.1"/>
</dbReference>
<keyword evidence="4" id="KW-1185">Reference proteome</keyword>
<accession>A0A4Z0M0C2</accession>
<organism evidence="3 4">
    <name type="scientific">Mangrovimicrobium sediminis</name>
    <dbReference type="NCBI Taxonomy" id="2562682"/>
    <lineage>
        <taxon>Bacteria</taxon>
        <taxon>Pseudomonadati</taxon>
        <taxon>Pseudomonadota</taxon>
        <taxon>Gammaproteobacteria</taxon>
        <taxon>Cellvibrionales</taxon>
        <taxon>Halieaceae</taxon>
        <taxon>Mangrovimicrobium</taxon>
    </lineage>
</organism>
<sequence>MKALFALIPCALFASVAVASPDCPKYPQEEWMNVLDLQKKIVNEYGFIIKQFKIDDECYEIYGWERGGDGKLRKIEVYFDAKTGAIVEKELD</sequence>
<dbReference type="InterPro" id="IPR025711">
    <property type="entry name" value="PepSY"/>
</dbReference>
<evidence type="ECO:0000256" key="1">
    <source>
        <dbReference type="SAM" id="SignalP"/>
    </source>
</evidence>
<dbReference type="Proteomes" id="UP000298050">
    <property type="component" value="Unassembled WGS sequence"/>
</dbReference>
<evidence type="ECO:0000259" key="2">
    <source>
        <dbReference type="Pfam" id="PF13670"/>
    </source>
</evidence>
<feature type="chain" id="PRO_5021208779" evidence="1">
    <location>
        <begin position="20"/>
        <end position="92"/>
    </location>
</feature>
<evidence type="ECO:0000313" key="4">
    <source>
        <dbReference type="Proteomes" id="UP000298050"/>
    </source>
</evidence>
<proteinExistence type="predicted"/>
<dbReference type="OrthoDB" id="5625293at2"/>
<feature type="domain" description="PepSY" evidence="2">
    <location>
        <begin position="5"/>
        <end position="90"/>
    </location>
</feature>